<dbReference type="InterPro" id="IPR018303">
    <property type="entry name" value="ATPase_P-typ_P_site"/>
</dbReference>
<dbReference type="AlphaFoldDB" id="A0A078JWZ1"/>
<proteinExistence type="predicted"/>
<keyword evidence="6" id="KW-0067">ATP-binding</keyword>
<dbReference type="InterPro" id="IPR023214">
    <property type="entry name" value="HAD_sf"/>
</dbReference>
<gene>
    <name evidence="10" type="primary">BnaAnng32350D</name>
    <name evidence="10" type="ORF">GSBRNA2T00094278001</name>
</gene>
<accession>A0A078JWZ1</accession>
<sequence length="126" mass="14329">MIKFIQSTQFINRDLNMYHAETNTPALARTSNLNEELGQVEYIFSDKTGTLTRNLMEFFKCSIGGISYGCGVTEIERGIAQRNGLKVHEVLFLFRWGSCLVHYGAMEDCLICISTNILRKKGRLVQ</sequence>
<reference evidence="10 11" key="1">
    <citation type="journal article" date="2014" name="Science">
        <title>Plant genetics. Early allopolyploid evolution in the post-Neolithic Brassica napus oilseed genome.</title>
        <authorList>
            <person name="Chalhoub B."/>
            <person name="Denoeud F."/>
            <person name="Liu S."/>
            <person name="Parkin I.A."/>
            <person name="Tang H."/>
            <person name="Wang X."/>
            <person name="Chiquet J."/>
            <person name="Belcram H."/>
            <person name="Tong C."/>
            <person name="Samans B."/>
            <person name="Correa M."/>
            <person name="Da Silva C."/>
            <person name="Just J."/>
            <person name="Falentin C."/>
            <person name="Koh C.S."/>
            <person name="Le Clainche I."/>
            <person name="Bernard M."/>
            <person name="Bento P."/>
            <person name="Noel B."/>
            <person name="Labadie K."/>
            <person name="Alberti A."/>
            <person name="Charles M."/>
            <person name="Arnaud D."/>
            <person name="Guo H."/>
            <person name="Daviaud C."/>
            <person name="Alamery S."/>
            <person name="Jabbari K."/>
            <person name="Zhao M."/>
            <person name="Edger P.P."/>
            <person name="Chelaifa H."/>
            <person name="Tack D."/>
            <person name="Lassalle G."/>
            <person name="Mestiri I."/>
            <person name="Schnel N."/>
            <person name="Le Paslier M.C."/>
            <person name="Fan G."/>
            <person name="Renault V."/>
            <person name="Bayer P.E."/>
            <person name="Golicz A.A."/>
            <person name="Manoli S."/>
            <person name="Lee T.H."/>
            <person name="Thi V.H."/>
            <person name="Chalabi S."/>
            <person name="Hu Q."/>
            <person name="Fan C."/>
            <person name="Tollenaere R."/>
            <person name="Lu Y."/>
            <person name="Battail C."/>
            <person name="Shen J."/>
            <person name="Sidebottom C.H."/>
            <person name="Wang X."/>
            <person name="Canaguier A."/>
            <person name="Chauveau A."/>
            <person name="Berard A."/>
            <person name="Deniot G."/>
            <person name="Guan M."/>
            <person name="Liu Z."/>
            <person name="Sun F."/>
            <person name="Lim Y.P."/>
            <person name="Lyons E."/>
            <person name="Town C.D."/>
            <person name="Bancroft I."/>
            <person name="Wang X."/>
            <person name="Meng J."/>
            <person name="Ma J."/>
            <person name="Pires J.C."/>
            <person name="King G.J."/>
            <person name="Brunel D."/>
            <person name="Delourme R."/>
            <person name="Renard M."/>
            <person name="Aury J.M."/>
            <person name="Adams K.L."/>
            <person name="Batley J."/>
            <person name="Snowdon R.J."/>
            <person name="Tost J."/>
            <person name="Edwards D."/>
            <person name="Zhou Y."/>
            <person name="Hua W."/>
            <person name="Sharpe A.G."/>
            <person name="Paterson A.H."/>
            <person name="Guan C."/>
            <person name="Wincker P."/>
        </authorList>
    </citation>
    <scope>NUCLEOTIDE SEQUENCE [LARGE SCALE GENOMIC DNA]</scope>
    <source>
        <strain evidence="11">cv. Darmor-bzh</strain>
    </source>
</reference>
<evidence type="ECO:0000256" key="7">
    <source>
        <dbReference type="ARBA" id="ARBA00022967"/>
    </source>
</evidence>
<organism evidence="10 11">
    <name type="scientific">Brassica napus</name>
    <name type="common">Rape</name>
    <dbReference type="NCBI Taxonomy" id="3708"/>
    <lineage>
        <taxon>Eukaryota</taxon>
        <taxon>Viridiplantae</taxon>
        <taxon>Streptophyta</taxon>
        <taxon>Embryophyta</taxon>
        <taxon>Tracheophyta</taxon>
        <taxon>Spermatophyta</taxon>
        <taxon>Magnoliopsida</taxon>
        <taxon>eudicotyledons</taxon>
        <taxon>Gunneridae</taxon>
        <taxon>Pentapetalae</taxon>
        <taxon>rosids</taxon>
        <taxon>malvids</taxon>
        <taxon>Brassicales</taxon>
        <taxon>Brassicaceae</taxon>
        <taxon>Brassiceae</taxon>
        <taxon>Brassica</taxon>
    </lineage>
</organism>
<evidence type="ECO:0000256" key="2">
    <source>
        <dbReference type="ARBA" id="ARBA00004308"/>
    </source>
</evidence>
<keyword evidence="9" id="KW-0472">Membrane</keyword>
<dbReference type="PANTHER" id="PTHR24092:SF180">
    <property type="entry name" value="PHOSPHOLIPID-TRANSPORTING ATPASE DNF1-RELATED"/>
    <property type="match status" value="1"/>
</dbReference>
<dbReference type="Gene3D" id="3.40.1110.10">
    <property type="entry name" value="Calcium-transporting ATPase, cytoplasmic domain N"/>
    <property type="match status" value="1"/>
</dbReference>
<dbReference type="Proteomes" id="UP000028999">
    <property type="component" value="Unassembled WGS sequence"/>
</dbReference>
<evidence type="ECO:0000256" key="5">
    <source>
        <dbReference type="ARBA" id="ARBA00022741"/>
    </source>
</evidence>
<dbReference type="InterPro" id="IPR023299">
    <property type="entry name" value="ATPase_P-typ_cyto_dom_N"/>
</dbReference>
<protein>
    <submittedName>
        <fullName evidence="10">BnaAnng32350D protein</fullName>
    </submittedName>
</protein>
<evidence type="ECO:0000256" key="6">
    <source>
        <dbReference type="ARBA" id="ARBA00022840"/>
    </source>
</evidence>
<keyword evidence="11" id="KW-1185">Reference proteome</keyword>
<dbReference type="GO" id="GO:0016020">
    <property type="term" value="C:membrane"/>
    <property type="evidence" value="ECO:0007669"/>
    <property type="project" value="UniProtKB-SubCell"/>
</dbReference>
<keyword evidence="3" id="KW-0813">Transport</keyword>
<evidence type="ECO:0000256" key="8">
    <source>
        <dbReference type="ARBA" id="ARBA00022989"/>
    </source>
</evidence>
<name>A0A078JWZ1_BRANA</name>
<keyword evidence="7" id="KW-1278">Translocase</keyword>
<dbReference type="SUPFAM" id="SSF56784">
    <property type="entry name" value="HAD-like"/>
    <property type="match status" value="1"/>
</dbReference>
<keyword evidence="8" id="KW-1133">Transmembrane helix</keyword>
<dbReference type="STRING" id="3708.A0A078JWZ1"/>
<dbReference type="PANTHER" id="PTHR24092">
    <property type="entry name" value="PROBABLE PHOSPHOLIPID-TRANSPORTING ATPASE"/>
    <property type="match status" value="1"/>
</dbReference>
<evidence type="ECO:0000313" key="10">
    <source>
        <dbReference type="EMBL" id="CDY70011.1"/>
    </source>
</evidence>
<keyword evidence="4" id="KW-0812">Transmembrane</keyword>
<dbReference type="EMBL" id="LK040926">
    <property type="protein sequence ID" value="CDY70011.1"/>
    <property type="molecule type" value="Genomic_DNA"/>
</dbReference>
<dbReference type="PaxDb" id="3708-A0A078JWZ1"/>
<evidence type="ECO:0000256" key="1">
    <source>
        <dbReference type="ARBA" id="ARBA00004141"/>
    </source>
</evidence>
<dbReference type="PROSITE" id="PS00154">
    <property type="entry name" value="ATPASE_E1_E2"/>
    <property type="match status" value="1"/>
</dbReference>
<evidence type="ECO:0000313" key="11">
    <source>
        <dbReference type="Proteomes" id="UP000028999"/>
    </source>
</evidence>
<dbReference type="InterPro" id="IPR036412">
    <property type="entry name" value="HAD-like_sf"/>
</dbReference>
<dbReference type="FunFam" id="3.40.50.1000:FF:000001">
    <property type="entry name" value="Phospholipid-transporting ATPase IC"/>
    <property type="match status" value="1"/>
</dbReference>
<comment type="subcellular location">
    <subcellularLocation>
        <location evidence="2">Endomembrane system</location>
    </subcellularLocation>
    <subcellularLocation>
        <location evidence="1">Membrane</location>
        <topology evidence="1">Multi-pass membrane protein</topology>
    </subcellularLocation>
</comment>
<evidence type="ECO:0000256" key="9">
    <source>
        <dbReference type="ARBA" id="ARBA00023136"/>
    </source>
</evidence>
<evidence type="ECO:0000256" key="4">
    <source>
        <dbReference type="ARBA" id="ARBA00022692"/>
    </source>
</evidence>
<dbReference type="Gene3D" id="3.40.50.1000">
    <property type="entry name" value="HAD superfamily/HAD-like"/>
    <property type="match status" value="1"/>
</dbReference>
<dbReference type="Gramene" id="CDY70011">
    <property type="protein sequence ID" value="CDY70011"/>
    <property type="gene ID" value="GSBRNA2T00094278001"/>
</dbReference>
<evidence type="ECO:0000256" key="3">
    <source>
        <dbReference type="ARBA" id="ARBA00022448"/>
    </source>
</evidence>
<dbReference type="GO" id="GO:0005524">
    <property type="term" value="F:ATP binding"/>
    <property type="evidence" value="ECO:0007669"/>
    <property type="project" value="UniProtKB-KW"/>
</dbReference>
<keyword evidence="5" id="KW-0547">Nucleotide-binding</keyword>